<dbReference type="CDD" id="cd01647">
    <property type="entry name" value="RT_LTR"/>
    <property type="match status" value="1"/>
</dbReference>
<keyword evidence="5" id="KW-0378">Hydrolase</keyword>
<feature type="domain" description="Integrase catalytic" evidence="8">
    <location>
        <begin position="526"/>
        <end position="697"/>
    </location>
</feature>
<dbReference type="InterPro" id="IPR041373">
    <property type="entry name" value="RT_RNaseH"/>
</dbReference>
<dbReference type="InterPro" id="IPR001584">
    <property type="entry name" value="Integrase_cat-core"/>
</dbReference>
<evidence type="ECO:0000256" key="2">
    <source>
        <dbReference type="ARBA" id="ARBA00022695"/>
    </source>
</evidence>
<evidence type="ECO:0000256" key="5">
    <source>
        <dbReference type="ARBA" id="ARBA00022801"/>
    </source>
</evidence>
<reference evidence="9 10" key="1">
    <citation type="journal article" date="2014" name="Genome Biol. Evol.">
        <title>The genome of the myxosporean Thelohanellus kitauei shows adaptations to nutrient acquisition within its fish host.</title>
        <authorList>
            <person name="Yang Y."/>
            <person name="Xiong J."/>
            <person name="Zhou Z."/>
            <person name="Huo F."/>
            <person name="Miao W."/>
            <person name="Ran C."/>
            <person name="Liu Y."/>
            <person name="Zhang J."/>
            <person name="Feng J."/>
            <person name="Wang M."/>
            <person name="Wang M."/>
            <person name="Wang L."/>
            <person name="Yao B."/>
        </authorList>
    </citation>
    <scope>NUCLEOTIDE SEQUENCE [LARGE SCALE GENOMIC DNA]</scope>
    <source>
        <strain evidence="9">Wuqing</strain>
    </source>
</reference>
<accession>A0A0C2MZH8</accession>
<dbReference type="FunFam" id="3.10.20.370:FF:000001">
    <property type="entry name" value="Retrovirus-related Pol polyprotein from transposon 17.6-like protein"/>
    <property type="match status" value="1"/>
</dbReference>
<dbReference type="InterPro" id="IPR000477">
    <property type="entry name" value="RT_dom"/>
</dbReference>
<evidence type="ECO:0000256" key="1">
    <source>
        <dbReference type="ARBA" id="ARBA00022679"/>
    </source>
</evidence>
<evidence type="ECO:0000313" key="9">
    <source>
        <dbReference type="EMBL" id="KII72736.1"/>
    </source>
</evidence>
<dbReference type="PROSITE" id="PS50878">
    <property type="entry name" value="RT_POL"/>
    <property type="match status" value="1"/>
</dbReference>
<dbReference type="Gene3D" id="3.30.420.10">
    <property type="entry name" value="Ribonuclease H-like superfamily/Ribonuclease H"/>
    <property type="match status" value="1"/>
</dbReference>
<dbReference type="PANTHER" id="PTHR37984:SF5">
    <property type="entry name" value="PROTEIN NYNRIN-LIKE"/>
    <property type="match status" value="1"/>
</dbReference>
<dbReference type="Proteomes" id="UP000031668">
    <property type="component" value="Unassembled WGS sequence"/>
</dbReference>
<dbReference type="InterPro" id="IPR036397">
    <property type="entry name" value="RNaseH_sf"/>
</dbReference>
<keyword evidence="10" id="KW-1185">Reference proteome</keyword>
<dbReference type="SUPFAM" id="SSF56672">
    <property type="entry name" value="DNA/RNA polymerases"/>
    <property type="match status" value="1"/>
</dbReference>
<keyword evidence="1" id="KW-0808">Transferase</keyword>
<dbReference type="PANTHER" id="PTHR37984">
    <property type="entry name" value="PROTEIN CBG26694"/>
    <property type="match status" value="1"/>
</dbReference>
<name>A0A0C2MZH8_THEKT</name>
<dbReference type="EMBL" id="JWZT01001126">
    <property type="protein sequence ID" value="KII72736.1"/>
    <property type="molecule type" value="Genomic_DNA"/>
</dbReference>
<dbReference type="PROSITE" id="PS50994">
    <property type="entry name" value="INTEGRASE"/>
    <property type="match status" value="1"/>
</dbReference>
<evidence type="ECO:0000256" key="4">
    <source>
        <dbReference type="ARBA" id="ARBA00022759"/>
    </source>
</evidence>
<evidence type="ECO:0000256" key="6">
    <source>
        <dbReference type="ARBA" id="ARBA00022918"/>
    </source>
</evidence>
<dbReference type="GO" id="GO:0015074">
    <property type="term" value="P:DNA integration"/>
    <property type="evidence" value="ECO:0007669"/>
    <property type="project" value="InterPro"/>
</dbReference>
<dbReference type="Gene3D" id="3.10.10.10">
    <property type="entry name" value="HIV Type 1 Reverse Transcriptase, subunit A, domain 1"/>
    <property type="match status" value="1"/>
</dbReference>
<dbReference type="GO" id="GO:0004519">
    <property type="term" value="F:endonuclease activity"/>
    <property type="evidence" value="ECO:0007669"/>
    <property type="project" value="UniProtKB-KW"/>
</dbReference>
<dbReference type="OMA" id="HIEHEND"/>
<dbReference type="InterPro" id="IPR050951">
    <property type="entry name" value="Retrovirus_Pol_polyprotein"/>
</dbReference>
<dbReference type="FunFam" id="3.30.70.270:FF:000020">
    <property type="entry name" value="Transposon Tf2-6 polyprotein-like Protein"/>
    <property type="match status" value="1"/>
</dbReference>
<keyword evidence="6" id="KW-0695">RNA-directed DNA polymerase</keyword>
<organism evidence="9 10">
    <name type="scientific">Thelohanellus kitauei</name>
    <name type="common">Myxosporean</name>
    <dbReference type="NCBI Taxonomy" id="669202"/>
    <lineage>
        <taxon>Eukaryota</taxon>
        <taxon>Metazoa</taxon>
        <taxon>Cnidaria</taxon>
        <taxon>Myxozoa</taxon>
        <taxon>Myxosporea</taxon>
        <taxon>Bivalvulida</taxon>
        <taxon>Platysporina</taxon>
        <taxon>Myxobolidae</taxon>
        <taxon>Thelohanellus</taxon>
    </lineage>
</organism>
<feature type="domain" description="Reverse transcriptase" evidence="7">
    <location>
        <begin position="5"/>
        <end position="184"/>
    </location>
</feature>
<dbReference type="SUPFAM" id="SSF53098">
    <property type="entry name" value="Ribonuclease H-like"/>
    <property type="match status" value="1"/>
</dbReference>
<dbReference type="AlphaFoldDB" id="A0A0C2MZH8"/>
<evidence type="ECO:0000259" key="7">
    <source>
        <dbReference type="PROSITE" id="PS50878"/>
    </source>
</evidence>
<dbReference type="CDD" id="cd09274">
    <property type="entry name" value="RNase_HI_RT_Ty3"/>
    <property type="match status" value="1"/>
</dbReference>
<dbReference type="InterPro" id="IPR043128">
    <property type="entry name" value="Rev_trsase/Diguanyl_cyclase"/>
</dbReference>
<proteinExistence type="predicted"/>
<dbReference type="FunFam" id="1.10.340.70:FF:000001">
    <property type="entry name" value="Retrovirus-related Pol polyprotein from transposon gypsy-like Protein"/>
    <property type="match status" value="1"/>
</dbReference>
<dbReference type="Pfam" id="PF00665">
    <property type="entry name" value="rve"/>
    <property type="match status" value="1"/>
</dbReference>
<evidence type="ECO:0000256" key="3">
    <source>
        <dbReference type="ARBA" id="ARBA00022722"/>
    </source>
</evidence>
<dbReference type="Pfam" id="PF17921">
    <property type="entry name" value="Integrase_H2C2"/>
    <property type="match status" value="1"/>
</dbReference>
<dbReference type="Gene3D" id="1.10.340.70">
    <property type="match status" value="1"/>
</dbReference>
<dbReference type="InterPro" id="IPR043502">
    <property type="entry name" value="DNA/RNA_pol_sf"/>
</dbReference>
<dbReference type="OrthoDB" id="5988672at2759"/>
<dbReference type="GO" id="GO:0003676">
    <property type="term" value="F:nucleic acid binding"/>
    <property type="evidence" value="ECO:0007669"/>
    <property type="project" value="InterPro"/>
</dbReference>
<dbReference type="InterPro" id="IPR012337">
    <property type="entry name" value="RNaseH-like_sf"/>
</dbReference>
<dbReference type="GO" id="GO:0016787">
    <property type="term" value="F:hydrolase activity"/>
    <property type="evidence" value="ECO:0007669"/>
    <property type="project" value="UniProtKB-KW"/>
</dbReference>
<gene>
    <name evidence="9" type="ORF">RF11_04471</name>
</gene>
<dbReference type="Pfam" id="PF17917">
    <property type="entry name" value="RT_RNaseH"/>
    <property type="match status" value="1"/>
</dbReference>
<sequence length="866" mass="99477">MSLMLNSGIIRPSSSPWCSPAILVKKKDGSHRFYVDFRKLNNVTKRDEYSLPSIDQLFDRLNGAKYFTSLDLYSGYWQCTLEENDKEKTAFSVGIGEGLYEFNVLPFGLCNAPSSFHRLMDSVLTPLKCCFAYLDDILIFSKSWTEHIQDIKSVLEKIRQSGLKLNRGKCKFAQSKVECLGFEISAQGIKPIHENIKAVLDLKRPENKHELQAFLGSCNFYSRFVNNFSHISSPLYDILKKGNLLDWSDITEHAFKSLKKELTRIDVLKFPEVTKPFCLQCDASDKAVGAVLLQKFEDHWHPISYASQKLNSAQRKYSATDKECLALIWACRKFRHYLYGKKFILMTDHNPLVYLRKTKNINGRRARWIMELEEYNYEISHIKGKDNVIADTLSRLVASVTLAGDISMREKQQSDPDFADIINLFEKGQDVSSVCHKFKNNGKINFSNLQLIEGILCHNGRRGCVPIIPPAFRKEIFNICHINSLSHLGYNKTLETLRSRCYWPRMDDDIKSWVLACHTFSISKSKNYTPKTELGFFEQTKRFSTWHVDFVGPLPITNHGNQYIICFTDRFSKWVEALAVPNQTTEGAARSLLTNIVCRFGVPECIISDQGTQFESQLFQHLCEMLGCKKIRTTPYHPISNGLVERSNKTIKELLRASIVDKGDHWDEHLDVVLLAIRAARHESIKLSPSQVVYGDMIRLPIDLEISNKSVPSREDSKHHIFVQNLKREMDQVFKTVDDNLKKSSIVQKNNYNKHLYETKFNVGDYVLLRSRTGTKLEPRFDGPYSITRENHPNYQIEKLDQSQKRKYVHLNLLCTVVDWKPNPSQIILANNPKMIQLGQTAIQCSGGQQESGRKECFSEAPLIIS</sequence>
<evidence type="ECO:0000313" key="10">
    <source>
        <dbReference type="Proteomes" id="UP000031668"/>
    </source>
</evidence>
<evidence type="ECO:0000259" key="8">
    <source>
        <dbReference type="PROSITE" id="PS50994"/>
    </source>
</evidence>
<dbReference type="GO" id="GO:0003964">
    <property type="term" value="F:RNA-directed DNA polymerase activity"/>
    <property type="evidence" value="ECO:0007669"/>
    <property type="project" value="UniProtKB-KW"/>
</dbReference>
<keyword evidence="2" id="KW-0548">Nucleotidyltransferase</keyword>
<dbReference type="FunFam" id="3.30.420.10:FF:000032">
    <property type="entry name" value="Retrovirus-related Pol polyprotein from transposon 297-like Protein"/>
    <property type="match status" value="1"/>
</dbReference>
<dbReference type="InterPro" id="IPR041588">
    <property type="entry name" value="Integrase_H2C2"/>
</dbReference>
<keyword evidence="3" id="KW-0540">Nuclease</keyword>
<keyword evidence="4" id="KW-0255">Endonuclease</keyword>
<dbReference type="Pfam" id="PF00078">
    <property type="entry name" value="RVT_1"/>
    <property type="match status" value="1"/>
</dbReference>
<dbReference type="Gene3D" id="3.30.70.270">
    <property type="match status" value="2"/>
</dbReference>
<protein>
    <submittedName>
        <fullName evidence="9">Transposon Tf2-9 polyprotein</fullName>
    </submittedName>
</protein>
<comment type="caution">
    <text evidence="9">The sequence shown here is derived from an EMBL/GenBank/DDBJ whole genome shotgun (WGS) entry which is preliminary data.</text>
</comment>